<dbReference type="Proteomes" id="UP001595921">
    <property type="component" value="Unassembled WGS sequence"/>
</dbReference>
<evidence type="ECO:0000256" key="2">
    <source>
        <dbReference type="ARBA" id="ARBA00004829"/>
    </source>
</evidence>
<feature type="transmembrane region" description="Helical" evidence="8">
    <location>
        <begin position="185"/>
        <end position="209"/>
    </location>
</feature>
<feature type="transmembrane region" description="Helical" evidence="8">
    <location>
        <begin position="75"/>
        <end position="100"/>
    </location>
</feature>
<proteinExistence type="predicted"/>
<evidence type="ECO:0000313" key="9">
    <source>
        <dbReference type="EMBL" id="MFC4359149.1"/>
    </source>
</evidence>
<evidence type="ECO:0000313" key="10">
    <source>
        <dbReference type="Proteomes" id="UP001595921"/>
    </source>
</evidence>
<evidence type="ECO:0000256" key="3">
    <source>
        <dbReference type="ARBA" id="ARBA00022692"/>
    </source>
</evidence>
<evidence type="ECO:0000256" key="8">
    <source>
        <dbReference type="SAM" id="Phobius"/>
    </source>
</evidence>
<evidence type="ECO:0000256" key="7">
    <source>
        <dbReference type="ARBA" id="ARBA00023235"/>
    </source>
</evidence>
<evidence type="ECO:0000256" key="4">
    <source>
        <dbReference type="ARBA" id="ARBA00022746"/>
    </source>
</evidence>
<dbReference type="EMBL" id="JBHSDS010000008">
    <property type="protein sequence ID" value="MFC4359149.1"/>
    <property type="molecule type" value="Genomic_DNA"/>
</dbReference>
<feature type="transmembrane region" description="Helical" evidence="8">
    <location>
        <begin position="6"/>
        <end position="25"/>
    </location>
</feature>
<feature type="transmembrane region" description="Helical" evidence="8">
    <location>
        <begin position="154"/>
        <end position="173"/>
    </location>
</feature>
<dbReference type="GO" id="GO:0016020">
    <property type="term" value="C:membrane"/>
    <property type="evidence" value="ECO:0007669"/>
    <property type="project" value="UniProtKB-SubCell"/>
</dbReference>
<dbReference type="AlphaFoldDB" id="A0ABD5PF69"/>
<dbReference type="RefSeq" id="WP_267622970.1">
    <property type="nucleotide sequence ID" value="NZ_JAODIW010000006.1"/>
</dbReference>
<name>A0ABD5PF69_9EURY</name>
<feature type="transmembrane region" description="Helical" evidence="8">
    <location>
        <begin position="131"/>
        <end position="148"/>
    </location>
</feature>
<keyword evidence="10" id="KW-1185">Reference proteome</keyword>
<sequence length="277" mass="29763">MTPELTYLGFLALALVPPTAVLFVLALRRGRALDRPLVAGTALVTFIGFVYTVPWDNALIARGVWWYGEGVVFATIHLAPVGEYLFILSQPLLTALWLALLRTRDSSADTEGAAATDEVTPSVRVSRRQRLGGAVAGGAVSVVGLAMLAAESTFYLGAILAWAGPVLAVQWAFGWPYLLRHRRRVALAVLVPTAYLAAADRVAIELGLWTISPRFTTGLTVLGLPVEEGAFFLLTNVFVIQGLVLFLWVVERPDAASFRSRSGVAEPVDTAETVEGS</sequence>
<feature type="transmembrane region" description="Helical" evidence="8">
    <location>
        <begin position="229"/>
        <end position="250"/>
    </location>
</feature>
<gene>
    <name evidence="9" type="ORF">ACFO0N_14475</name>
</gene>
<accession>A0ABD5PF69</accession>
<protein>
    <submittedName>
        <fullName evidence="9">Lycopene cyclase domain-containing protein</fullName>
    </submittedName>
</protein>
<dbReference type="GO" id="GO:0016117">
    <property type="term" value="P:carotenoid biosynthetic process"/>
    <property type="evidence" value="ECO:0007669"/>
    <property type="project" value="UniProtKB-KW"/>
</dbReference>
<comment type="pathway">
    <text evidence="2">Carotenoid biosynthesis.</text>
</comment>
<comment type="subcellular location">
    <subcellularLocation>
        <location evidence="1">Membrane</location>
        <topology evidence="1">Multi-pass membrane protein</topology>
    </subcellularLocation>
</comment>
<comment type="caution">
    <text evidence="9">The sequence shown here is derived from an EMBL/GenBank/DDBJ whole genome shotgun (WGS) entry which is preliminary data.</text>
</comment>
<feature type="transmembrane region" description="Helical" evidence="8">
    <location>
        <begin position="37"/>
        <end position="55"/>
    </location>
</feature>
<evidence type="ECO:0000256" key="5">
    <source>
        <dbReference type="ARBA" id="ARBA00022989"/>
    </source>
</evidence>
<keyword evidence="3 8" id="KW-0812">Transmembrane</keyword>
<dbReference type="InterPro" id="IPR017825">
    <property type="entry name" value="Lycopene_cyclase_dom"/>
</dbReference>
<dbReference type="NCBIfam" id="TIGR03462">
    <property type="entry name" value="CarR_dom_SF"/>
    <property type="match status" value="2"/>
</dbReference>
<keyword evidence="5 8" id="KW-1133">Transmembrane helix</keyword>
<dbReference type="GO" id="GO:0045436">
    <property type="term" value="F:lycopene beta cyclase activity"/>
    <property type="evidence" value="ECO:0007669"/>
    <property type="project" value="UniProtKB-ARBA"/>
</dbReference>
<evidence type="ECO:0000256" key="1">
    <source>
        <dbReference type="ARBA" id="ARBA00004141"/>
    </source>
</evidence>
<reference evidence="9 10" key="1">
    <citation type="journal article" date="2019" name="Int. J. Syst. Evol. Microbiol.">
        <title>The Global Catalogue of Microorganisms (GCM) 10K type strain sequencing project: providing services to taxonomists for standard genome sequencing and annotation.</title>
        <authorList>
            <consortium name="The Broad Institute Genomics Platform"/>
            <consortium name="The Broad Institute Genome Sequencing Center for Infectious Disease"/>
            <person name="Wu L."/>
            <person name="Ma J."/>
        </authorList>
    </citation>
    <scope>NUCLEOTIDE SEQUENCE [LARGE SCALE GENOMIC DNA]</scope>
    <source>
        <strain evidence="9 10">CGMCC 1.12553</strain>
    </source>
</reference>
<keyword evidence="7" id="KW-0413">Isomerase</keyword>
<evidence type="ECO:0000256" key="6">
    <source>
        <dbReference type="ARBA" id="ARBA00023136"/>
    </source>
</evidence>
<keyword evidence="6 8" id="KW-0472">Membrane</keyword>
<organism evidence="9 10">
    <name type="scientific">Halobium salinum</name>
    <dbReference type="NCBI Taxonomy" id="1364940"/>
    <lineage>
        <taxon>Archaea</taxon>
        <taxon>Methanobacteriati</taxon>
        <taxon>Methanobacteriota</taxon>
        <taxon>Stenosarchaea group</taxon>
        <taxon>Halobacteria</taxon>
        <taxon>Halobacteriales</taxon>
        <taxon>Haloferacaceae</taxon>
        <taxon>Halobium</taxon>
    </lineage>
</organism>
<keyword evidence="4" id="KW-0125">Carotenoid biosynthesis</keyword>